<keyword evidence="4" id="KW-1185">Reference proteome</keyword>
<reference evidence="3" key="1">
    <citation type="submission" date="2019-08" db="EMBL/GenBank/DDBJ databases">
        <title>The improved chromosome-level genome for the pearl oyster Pinctada fucata martensii using PacBio sequencing and Hi-C.</title>
        <authorList>
            <person name="Zheng Z."/>
        </authorList>
    </citation>
    <scope>NUCLEOTIDE SEQUENCE</scope>
    <source>
        <strain evidence="3">ZZ-2019</strain>
        <tissue evidence="3">Adductor muscle</tissue>
    </source>
</reference>
<feature type="domain" description="CARD" evidence="2">
    <location>
        <begin position="1"/>
        <end position="86"/>
    </location>
</feature>
<dbReference type="GO" id="GO:0042981">
    <property type="term" value="P:regulation of apoptotic process"/>
    <property type="evidence" value="ECO:0007669"/>
    <property type="project" value="InterPro"/>
</dbReference>
<organism evidence="3 4">
    <name type="scientific">Pinctada imbricata</name>
    <name type="common">Atlantic pearl-oyster</name>
    <name type="synonym">Pinctada martensii</name>
    <dbReference type="NCBI Taxonomy" id="66713"/>
    <lineage>
        <taxon>Eukaryota</taxon>
        <taxon>Metazoa</taxon>
        <taxon>Spiralia</taxon>
        <taxon>Lophotrochozoa</taxon>
        <taxon>Mollusca</taxon>
        <taxon>Bivalvia</taxon>
        <taxon>Autobranchia</taxon>
        <taxon>Pteriomorphia</taxon>
        <taxon>Pterioida</taxon>
        <taxon>Pterioidea</taxon>
        <taxon>Pteriidae</taxon>
        <taxon>Pinctada</taxon>
    </lineage>
</organism>
<name>A0AA88YSQ7_PINIB</name>
<dbReference type="PROSITE" id="PS50209">
    <property type="entry name" value="CARD"/>
    <property type="match status" value="1"/>
</dbReference>
<dbReference type="SMART" id="SM00114">
    <property type="entry name" value="CARD"/>
    <property type="match status" value="1"/>
</dbReference>
<gene>
    <name evidence="3" type="ORF">FSP39_010239</name>
</gene>
<comment type="caution">
    <text evidence="3">The sequence shown here is derived from an EMBL/GenBank/DDBJ whole genome shotgun (WGS) entry which is preliminary data.</text>
</comment>
<sequence>MLTTSLTSREDLVESLDSDSIFDYLLQHGVLDEGQRAGIQEKETRVQRNQALLKYVQDTGNSAVGLFINALRQSGQLHLASSLDNSSRIKPMYGSGQVTIRVEVGSILAIYPKWEDEVYPEITEEVEDSSNVVLTPRRAHKSYENMTLIGEPESAKSWRIREYNYDSDDEPSRSCWCFCRPSRKKAKNKSSRERTSKRKLDYEVKEYSADRTSSQDAKLRIKNQSAMNGNSKGGNISSLPPRELAIVKQETPIKKGSVTSLKNGKCDTRVLYSKGEISEARLNSELREIYRNSLSNLNKRLGSNDSLCLKNHVSSVPGSMHSLDGKENFPPDQATPRRCQTPSRKDTKVKHKSANLNDVYSTSEKEQPVETCIMWKSRGPTFDSYVEKFCSMLDVSLNTDIVKYFEQNRGSLVLSVSIESCLLVCTICMTMQQVQQITQDIENGELLNTFESLLLCQDLKDAMCISDIKLKVIAEEEEITLALSELS</sequence>
<dbReference type="Pfam" id="PF00619">
    <property type="entry name" value="CARD"/>
    <property type="match status" value="1"/>
</dbReference>
<dbReference type="Gene3D" id="1.10.533.10">
    <property type="entry name" value="Death Domain, Fas"/>
    <property type="match status" value="1"/>
</dbReference>
<protein>
    <recommendedName>
        <fullName evidence="2">CARD domain-containing protein</fullName>
    </recommendedName>
</protein>
<dbReference type="AlphaFoldDB" id="A0AA88YSQ7"/>
<accession>A0AA88YSQ7</accession>
<feature type="region of interest" description="Disordered" evidence="1">
    <location>
        <begin position="318"/>
        <end position="352"/>
    </location>
</feature>
<proteinExistence type="predicted"/>
<evidence type="ECO:0000256" key="1">
    <source>
        <dbReference type="SAM" id="MobiDB-lite"/>
    </source>
</evidence>
<dbReference type="InterPro" id="IPR001315">
    <property type="entry name" value="CARD"/>
</dbReference>
<dbReference type="CDD" id="cd01671">
    <property type="entry name" value="CARD"/>
    <property type="match status" value="1"/>
</dbReference>
<dbReference type="InterPro" id="IPR011029">
    <property type="entry name" value="DEATH-like_dom_sf"/>
</dbReference>
<evidence type="ECO:0000313" key="4">
    <source>
        <dbReference type="Proteomes" id="UP001186944"/>
    </source>
</evidence>
<dbReference type="Proteomes" id="UP001186944">
    <property type="component" value="Unassembled WGS sequence"/>
</dbReference>
<evidence type="ECO:0000259" key="2">
    <source>
        <dbReference type="PROSITE" id="PS50209"/>
    </source>
</evidence>
<dbReference type="EMBL" id="VSWD01000004">
    <property type="protein sequence ID" value="KAK3104791.1"/>
    <property type="molecule type" value="Genomic_DNA"/>
</dbReference>
<dbReference type="SUPFAM" id="SSF47986">
    <property type="entry name" value="DEATH domain"/>
    <property type="match status" value="1"/>
</dbReference>
<evidence type="ECO:0000313" key="3">
    <source>
        <dbReference type="EMBL" id="KAK3104791.1"/>
    </source>
</evidence>